<dbReference type="Gene3D" id="3.90.25.10">
    <property type="entry name" value="UDP-galactose 4-epimerase, domain 1"/>
    <property type="match status" value="1"/>
</dbReference>
<comment type="caution">
    <text evidence="3">The sequence shown here is derived from an EMBL/GenBank/DDBJ whole genome shotgun (WGS) entry which is preliminary data.</text>
</comment>
<comment type="similarity">
    <text evidence="1">Belongs to the NAD(P)-dependent epimerase/dehydratase family.</text>
</comment>
<name>A0A401TTC2_CHIPU</name>
<organism evidence="3 4">
    <name type="scientific">Chiloscyllium punctatum</name>
    <name type="common">Brownbanded bambooshark</name>
    <name type="synonym">Hemiscyllium punctatum</name>
    <dbReference type="NCBI Taxonomy" id="137246"/>
    <lineage>
        <taxon>Eukaryota</taxon>
        <taxon>Metazoa</taxon>
        <taxon>Chordata</taxon>
        <taxon>Craniata</taxon>
        <taxon>Vertebrata</taxon>
        <taxon>Chondrichthyes</taxon>
        <taxon>Elasmobranchii</taxon>
        <taxon>Galeomorphii</taxon>
        <taxon>Galeoidea</taxon>
        <taxon>Orectolobiformes</taxon>
        <taxon>Hemiscylliidae</taxon>
        <taxon>Chiloscyllium</taxon>
    </lineage>
</organism>
<gene>
    <name evidence="3" type="ORF">chiPu_0030287</name>
</gene>
<dbReference type="STRING" id="137246.A0A401TTC2"/>
<evidence type="ECO:0000313" key="4">
    <source>
        <dbReference type="Proteomes" id="UP000287033"/>
    </source>
</evidence>
<reference evidence="3 4" key="1">
    <citation type="journal article" date="2018" name="Nat. Ecol. Evol.">
        <title>Shark genomes provide insights into elasmobranch evolution and the origin of vertebrates.</title>
        <authorList>
            <person name="Hara Y"/>
            <person name="Yamaguchi K"/>
            <person name="Onimaru K"/>
            <person name="Kadota M"/>
            <person name="Koyanagi M"/>
            <person name="Keeley SD"/>
            <person name="Tatsumi K"/>
            <person name="Tanaka K"/>
            <person name="Motone F"/>
            <person name="Kageyama Y"/>
            <person name="Nozu R"/>
            <person name="Adachi N"/>
            <person name="Nishimura O"/>
            <person name="Nakagawa R"/>
            <person name="Tanegashima C"/>
            <person name="Kiyatake I"/>
            <person name="Matsumoto R"/>
            <person name="Murakumo K"/>
            <person name="Nishida K"/>
            <person name="Terakita A"/>
            <person name="Kuratani S"/>
            <person name="Sato K"/>
            <person name="Hyodo S Kuraku.S."/>
        </authorList>
    </citation>
    <scope>NUCLEOTIDE SEQUENCE [LARGE SCALE GENOMIC DNA]</scope>
</reference>
<evidence type="ECO:0000259" key="2">
    <source>
        <dbReference type="Pfam" id="PF01370"/>
    </source>
</evidence>
<dbReference type="AlphaFoldDB" id="A0A401TTC2"/>
<dbReference type="Proteomes" id="UP000287033">
    <property type="component" value="Unassembled WGS sequence"/>
</dbReference>
<keyword evidence="4" id="KW-1185">Reference proteome</keyword>
<dbReference type="Gene3D" id="3.40.50.720">
    <property type="entry name" value="NAD(P)-binding Rossmann-like Domain"/>
    <property type="match status" value="1"/>
</dbReference>
<evidence type="ECO:0000256" key="1">
    <source>
        <dbReference type="ARBA" id="ARBA00007637"/>
    </source>
</evidence>
<proteinExistence type="inferred from homology"/>
<dbReference type="EMBL" id="BEZZ01179353">
    <property type="protein sequence ID" value="GCC45904.1"/>
    <property type="molecule type" value="Genomic_DNA"/>
</dbReference>
<dbReference type="InterPro" id="IPR001509">
    <property type="entry name" value="Epimerase_deHydtase"/>
</dbReference>
<dbReference type="OrthoDB" id="331544at2759"/>
<protein>
    <recommendedName>
        <fullName evidence="2">NAD-dependent epimerase/dehydratase domain-containing protein</fullName>
    </recommendedName>
</protein>
<sequence length="180" mass="19663">DDTLGPVDIYGYTKLHAEHFVRYFHAQNKVRGTIVRLFNVVGPGETNPHLVPAIVEQLAAGTTRLALGNLFPHRDYIDVSDVARGFRALGTSDAFDRGPIISNLGTGRTHSVGEVVEAIAAASGIRIDIQQDPARMRSVDRPMLKASTDKLRQLTGWVPSVSLAESMQRAWDGRFDDGLA</sequence>
<dbReference type="SUPFAM" id="SSF51735">
    <property type="entry name" value="NAD(P)-binding Rossmann-fold domains"/>
    <property type="match status" value="1"/>
</dbReference>
<feature type="domain" description="NAD-dependent epimerase/dehydratase" evidence="2">
    <location>
        <begin position="4"/>
        <end position="96"/>
    </location>
</feature>
<dbReference type="PANTHER" id="PTHR43000">
    <property type="entry name" value="DTDP-D-GLUCOSE 4,6-DEHYDRATASE-RELATED"/>
    <property type="match status" value="1"/>
</dbReference>
<evidence type="ECO:0000313" key="3">
    <source>
        <dbReference type="EMBL" id="GCC45904.1"/>
    </source>
</evidence>
<feature type="non-terminal residue" evidence="3">
    <location>
        <position position="1"/>
    </location>
</feature>
<accession>A0A401TTC2</accession>
<dbReference type="InterPro" id="IPR036291">
    <property type="entry name" value="NAD(P)-bd_dom_sf"/>
</dbReference>
<dbReference type="Pfam" id="PF01370">
    <property type="entry name" value="Epimerase"/>
    <property type="match status" value="1"/>
</dbReference>